<feature type="transmembrane region" description="Helical" evidence="1">
    <location>
        <begin position="7"/>
        <end position="28"/>
    </location>
</feature>
<keyword evidence="3" id="KW-1185">Reference proteome</keyword>
<dbReference type="EMBL" id="JBEWYP010000002">
    <property type="protein sequence ID" value="MET7028638.1"/>
    <property type="molecule type" value="Genomic_DNA"/>
</dbReference>
<reference evidence="2 3" key="1">
    <citation type="submission" date="2024-07" db="EMBL/GenBank/DDBJ databases">
        <title>The genome sequence of type strain Sediminicola luteus GDMCC 1.2596T.</title>
        <authorList>
            <person name="Liu Y."/>
        </authorList>
    </citation>
    <scope>NUCLEOTIDE SEQUENCE [LARGE SCALE GENOMIC DNA]</scope>
    <source>
        <strain evidence="2 3">GDMCC 1.2596</strain>
    </source>
</reference>
<evidence type="ECO:0000313" key="2">
    <source>
        <dbReference type="EMBL" id="MET7028638.1"/>
    </source>
</evidence>
<gene>
    <name evidence="2" type="ORF">ABXZ32_04485</name>
</gene>
<evidence type="ECO:0008006" key="4">
    <source>
        <dbReference type="Google" id="ProtNLM"/>
    </source>
</evidence>
<dbReference type="Proteomes" id="UP001549773">
    <property type="component" value="Unassembled WGS sequence"/>
</dbReference>
<comment type="caution">
    <text evidence="2">The sequence shown here is derived from an EMBL/GenBank/DDBJ whole genome shotgun (WGS) entry which is preliminary data.</text>
</comment>
<dbReference type="RefSeq" id="WP_354617474.1">
    <property type="nucleotide sequence ID" value="NZ_JBEWYP010000002.1"/>
</dbReference>
<keyword evidence="1" id="KW-0472">Membrane</keyword>
<evidence type="ECO:0000256" key="1">
    <source>
        <dbReference type="SAM" id="Phobius"/>
    </source>
</evidence>
<accession>A0ABV2TTQ0</accession>
<proteinExistence type="predicted"/>
<sequence length="521" mass="59423">MSRSIVLKSLIGFLGIGTIVIIILQLTAKKEVEEFLRNKIPQHIQLDYEKISANILTGSVLIEELNITVANRRDTLVHTRVKADYLEIEGLNHWHFLFDKTFDINSLIIRRPMVKYFSDNKSKRSENDTLGVVKLLKTIMIDQIEIENGSFYILKGAVDSLLLESHQINFTLNEFKTDPNIIKRKIPFEHEAYTFSANDSFVDLDSFETLKIKSINVQNNNVAINDIQLKSKYKKEDSSKHLERERDHVTLEIPKLDIGGLGFGFSLNKFYLLSDEIVFTSPKLEVFRDKRLADDTVDKKMYSKLIKNLPIDIKVPKIEFTEAHVGYEEQINDHGIPGRLFIDHINASILGLDTKAAKGDSTQLKVKGLLVGNAPISLDYMFDVTNEYDEFLVKGRVSSLQAAELNSFLRPNLNVEAEGNVDEMYFTISGDSHTSSGDMKMRYENFRFDLLRKDGKRVDKILTAIGNLFVNNGEKNNDDGFRFGEIKAERNIDKSFFNYLWLGIKSGIVSTLTGDGKKEKK</sequence>
<keyword evidence="1" id="KW-1133">Transmembrane helix</keyword>
<organism evidence="2 3">
    <name type="scientific">Sediminicola luteus</name>
    <dbReference type="NCBI Taxonomy" id="319238"/>
    <lineage>
        <taxon>Bacteria</taxon>
        <taxon>Pseudomonadati</taxon>
        <taxon>Bacteroidota</taxon>
        <taxon>Flavobacteriia</taxon>
        <taxon>Flavobacteriales</taxon>
        <taxon>Flavobacteriaceae</taxon>
        <taxon>Sediminicola</taxon>
    </lineage>
</organism>
<evidence type="ECO:0000313" key="3">
    <source>
        <dbReference type="Proteomes" id="UP001549773"/>
    </source>
</evidence>
<protein>
    <recommendedName>
        <fullName evidence="4">DUF748 domain-containing protein</fullName>
    </recommendedName>
</protein>
<name>A0ABV2TTQ0_9FLAO</name>
<keyword evidence="1" id="KW-0812">Transmembrane</keyword>